<organism evidence="1 2">
    <name type="scientific">Aromia moschata</name>
    <dbReference type="NCBI Taxonomy" id="1265417"/>
    <lineage>
        <taxon>Eukaryota</taxon>
        <taxon>Metazoa</taxon>
        <taxon>Ecdysozoa</taxon>
        <taxon>Arthropoda</taxon>
        <taxon>Hexapoda</taxon>
        <taxon>Insecta</taxon>
        <taxon>Pterygota</taxon>
        <taxon>Neoptera</taxon>
        <taxon>Endopterygota</taxon>
        <taxon>Coleoptera</taxon>
        <taxon>Polyphaga</taxon>
        <taxon>Cucujiformia</taxon>
        <taxon>Chrysomeloidea</taxon>
        <taxon>Cerambycidae</taxon>
        <taxon>Cerambycinae</taxon>
        <taxon>Callichromatini</taxon>
        <taxon>Aromia</taxon>
    </lineage>
</organism>
<evidence type="ECO:0000313" key="1">
    <source>
        <dbReference type="EMBL" id="KAJ8947714.1"/>
    </source>
</evidence>
<dbReference type="EMBL" id="JAPWTK010000155">
    <property type="protein sequence ID" value="KAJ8947714.1"/>
    <property type="molecule type" value="Genomic_DNA"/>
</dbReference>
<reference evidence="1" key="1">
    <citation type="journal article" date="2023" name="Insect Mol. Biol.">
        <title>Genome sequencing provides insights into the evolution of gene families encoding plant cell wall-degrading enzymes in longhorned beetles.</title>
        <authorList>
            <person name="Shin N.R."/>
            <person name="Okamura Y."/>
            <person name="Kirsch R."/>
            <person name="Pauchet Y."/>
        </authorList>
    </citation>
    <scope>NUCLEOTIDE SEQUENCE</scope>
    <source>
        <strain evidence="1">AMC_N1</strain>
    </source>
</reference>
<dbReference type="AlphaFoldDB" id="A0AAV8YB54"/>
<protein>
    <submittedName>
        <fullName evidence="1">Uncharacterized protein</fullName>
    </submittedName>
</protein>
<comment type="caution">
    <text evidence="1">The sequence shown here is derived from an EMBL/GenBank/DDBJ whole genome shotgun (WGS) entry which is preliminary data.</text>
</comment>
<name>A0AAV8YB54_9CUCU</name>
<proteinExistence type="predicted"/>
<evidence type="ECO:0000313" key="2">
    <source>
        <dbReference type="Proteomes" id="UP001162162"/>
    </source>
</evidence>
<accession>A0AAV8YB54</accession>
<sequence length="66" mass="7952">MENTCKRQIIFVDIVSFWIKSCLNEKWLKNHVSSAIVCFFLIDHPRHISNTWKKVAKKLKKINFKF</sequence>
<keyword evidence="2" id="KW-1185">Reference proteome</keyword>
<dbReference type="Proteomes" id="UP001162162">
    <property type="component" value="Unassembled WGS sequence"/>
</dbReference>
<gene>
    <name evidence="1" type="ORF">NQ318_001554</name>
</gene>